<evidence type="ECO:0000256" key="1">
    <source>
        <dbReference type="SAM" id="Phobius"/>
    </source>
</evidence>
<keyword evidence="3" id="KW-1185">Reference proteome</keyword>
<feature type="transmembrane region" description="Helical" evidence="1">
    <location>
        <begin position="31"/>
        <end position="49"/>
    </location>
</feature>
<keyword evidence="1" id="KW-0472">Membrane</keyword>
<keyword evidence="1" id="KW-0812">Transmembrane</keyword>
<protein>
    <submittedName>
        <fullName evidence="2">Thiamine transporter ThiT</fullName>
    </submittedName>
</protein>
<reference evidence="2 3" key="1">
    <citation type="submission" date="2015-12" db="EMBL/GenBank/DDBJ databases">
        <title>Draft genome sequnece of Fervidicola ferrireducens strain Y170.</title>
        <authorList>
            <person name="Patel B.K."/>
        </authorList>
    </citation>
    <scope>NUCLEOTIDE SEQUENCE [LARGE SCALE GENOMIC DNA]</scope>
    <source>
        <strain evidence="2 3">Y170</strain>
    </source>
</reference>
<dbReference type="AlphaFoldDB" id="A0A140LC04"/>
<dbReference type="InParanoid" id="A0A140LC04"/>
<feature type="transmembrane region" description="Helical" evidence="1">
    <location>
        <begin position="56"/>
        <end position="75"/>
    </location>
</feature>
<feature type="transmembrane region" description="Helical" evidence="1">
    <location>
        <begin position="109"/>
        <end position="128"/>
    </location>
</feature>
<dbReference type="PATRIC" id="fig|520764.3.peg.724"/>
<proteinExistence type="predicted"/>
<dbReference type="Pfam" id="PF09515">
    <property type="entry name" value="Thia_YuaJ"/>
    <property type="match status" value="1"/>
</dbReference>
<feature type="transmembrane region" description="Helical" evidence="1">
    <location>
        <begin position="81"/>
        <end position="97"/>
    </location>
</feature>
<dbReference type="Gene3D" id="1.10.1760.20">
    <property type="match status" value="1"/>
</dbReference>
<comment type="caution">
    <text evidence="2">The sequence shown here is derived from an EMBL/GenBank/DDBJ whole genome shotgun (WGS) entry which is preliminary data.</text>
</comment>
<dbReference type="FunCoup" id="A0A140LC04">
    <property type="interactions" value="12"/>
</dbReference>
<dbReference type="InterPro" id="IPR012651">
    <property type="entry name" value="Thia_Transptr_ThiT"/>
</dbReference>
<feature type="transmembrane region" description="Helical" evidence="1">
    <location>
        <begin position="140"/>
        <end position="161"/>
    </location>
</feature>
<name>A0A140LC04_9FIRM</name>
<evidence type="ECO:0000313" key="3">
    <source>
        <dbReference type="Proteomes" id="UP000070427"/>
    </source>
</evidence>
<gene>
    <name evidence="2" type="primary">thiT</name>
    <name evidence="2" type="ORF">AN618_06980</name>
</gene>
<dbReference type="STRING" id="520764.AN618_06980"/>
<accession>A0A140LC04</accession>
<keyword evidence="1" id="KW-1133">Transmembrane helix</keyword>
<dbReference type="GO" id="GO:0005886">
    <property type="term" value="C:plasma membrane"/>
    <property type="evidence" value="ECO:0007669"/>
    <property type="project" value="InterPro"/>
</dbReference>
<dbReference type="Proteomes" id="UP000070427">
    <property type="component" value="Unassembled WGS sequence"/>
</dbReference>
<dbReference type="OrthoDB" id="9795813at2"/>
<sequence>MKRNSLSTLIEGALMVGIATALSFVKIFQAPYGGSVTLGSMVPILLYSLRNGAAKGILAGASYGLLQLIIEPYIVHPVQVILDYPLAFGLLGLSGLFNKKVWTGITVGILGRFFSHFLSGVIFFGSYAPEGMNAAVYSALYNGAYLLPELVLSLLAVRFVFYRFIKMDEERNYLS</sequence>
<dbReference type="NCBIfam" id="TIGR02357">
    <property type="entry name" value="ECF_ThiT_YuaJ"/>
    <property type="match status" value="1"/>
</dbReference>
<dbReference type="EMBL" id="LOED01000005">
    <property type="protein sequence ID" value="KXG78079.1"/>
    <property type="molecule type" value="Genomic_DNA"/>
</dbReference>
<organism evidence="2 3">
    <name type="scientific">Fervidicola ferrireducens</name>
    <dbReference type="NCBI Taxonomy" id="520764"/>
    <lineage>
        <taxon>Bacteria</taxon>
        <taxon>Bacillati</taxon>
        <taxon>Bacillota</taxon>
        <taxon>Clostridia</taxon>
        <taxon>Thermosediminibacterales</taxon>
        <taxon>Thermosediminibacteraceae</taxon>
        <taxon>Fervidicola</taxon>
    </lineage>
</organism>
<dbReference type="GO" id="GO:0015234">
    <property type="term" value="F:thiamine transmembrane transporter activity"/>
    <property type="evidence" value="ECO:0007669"/>
    <property type="project" value="InterPro"/>
</dbReference>
<dbReference type="RefSeq" id="WP_066352135.1">
    <property type="nucleotide sequence ID" value="NZ_LOED01000005.1"/>
</dbReference>
<evidence type="ECO:0000313" key="2">
    <source>
        <dbReference type="EMBL" id="KXG78079.1"/>
    </source>
</evidence>